<dbReference type="OrthoDB" id="679318at2759"/>
<feature type="region of interest" description="Disordered" evidence="1">
    <location>
        <begin position="214"/>
        <end position="248"/>
    </location>
</feature>
<gene>
    <name evidence="2" type="ORF">Cgig2_015296</name>
</gene>
<keyword evidence="3" id="KW-1185">Reference proteome</keyword>
<evidence type="ECO:0008006" key="4">
    <source>
        <dbReference type="Google" id="ProtNLM"/>
    </source>
</evidence>
<dbReference type="PANTHER" id="PTHR34835:SF90">
    <property type="entry name" value="AMINOTRANSFERASE-LIKE PLANT MOBILE DOMAIN-CONTAINING PROTEIN"/>
    <property type="match status" value="1"/>
</dbReference>
<comment type="caution">
    <text evidence="2">The sequence shown here is derived from an EMBL/GenBank/DDBJ whole genome shotgun (WGS) entry which is preliminary data.</text>
</comment>
<evidence type="ECO:0000313" key="3">
    <source>
        <dbReference type="Proteomes" id="UP001153076"/>
    </source>
</evidence>
<dbReference type="AlphaFoldDB" id="A0A9Q1JI92"/>
<protein>
    <recommendedName>
        <fullName evidence="4">Aminotransferase-like plant mobile domain-containing protein</fullName>
    </recommendedName>
</protein>
<accession>A0A9Q1JI92</accession>
<name>A0A9Q1JI92_9CARY</name>
<dbReference type="Proteomes" id="UP001153076">
    <property type="component" value="Unassembled WGS sequence"/>
</dbReference>
<proteinExistence type="predicted"/>
<dbReference type="PANTHER" id="PTHR34835">
    <property type="entry name" value="OS07G0283600 PROTEIN-RELATED"/>
    <property type="match status" value="1"/>
</dbReference>
<evidence type="ECO:0000313" key="2">
    <source>
        <dbReference type="EMBL" id="KAJ8419973.1"/>
    </source>
</evidence>
<sequence>MSIRSFSSMAAQLNEAQTEPVRSMGFASFLNVDLKQILGRFLKWLIDKFDPYFASFVLPDGQRFMVTAFDAYVTLGMPISGKEIMGCSRSLTDEEYDEVDAPWHTTPELACIPEFILAKKDGSESFKRNFMIYLANCFFSGPKNYYCSKTILKYIKDVDQIAYLDWCKFAMQNLITSVRHYKERKSAKGVRFDGLLFFLMLCRIEHHSIKWPEPSQECENYGRTPWPCKGQSQGKDCGSSRGASLSGE</sequence>
<dbReference type="EMBL" id="JAKOGI010004067">
    <property type="protein sequence ID" value="KAJ8419973.1"/>
    <property type="molecule type" value="Genomic_DNA"/>
</dbReference>
<reference evidence="2" key="1">
    <citation type="submission" date="2022-04" db="EMBL/GenBank/DDBJ databases">
        <title>Carnegiea gigantea Genome sequencing and assembly v2.</title>
        <authorList>
            <person name="Copetti D."/>
            <person name="Sanderson M.J."/>
            <person name="Burquez A."/>
            <person name="Wojciechowski M.F."/>
        </authorList>
    </citation>
    <scope>NUCLEOTIDE SEQUENCE</scope>
    <source>
        <strain evidence="2">SGP5-SGP5p</strain>
        <tissue evidence="2">Aerial part</tissue>
    </source>
</reference>
<organism evidence="2 3">
    <name type="scientific">Carnegiea gigantea</name>
    <dbReference type="NCBI Taxonomy" id="171969"/>
    <lineage>
        <taxon>Eukaryota</taxon>
        <taxon>Viridiplantae</taxon>
        <taxon>Streptophyta</taxon>
        <taxon>Embryophyta</taxon>
        <taxon>Tracheophyta</taxon>
        <taxon>Spermatophyta</taxon>
        <taxon>Magnoliopsida</taxon>
        <taxon>eudicotyledons</taxon>
        <taxon>Gunneridae</taxon>
        <taxon>Pentapetalae</taxon>
        <taxon>Caryophyllales</taxon>
        <taxon>Cactineae</taxon>
        <taxon>Cactaceae</taxon>
        <taxon>Cactoideae</taxon>
        <taxon>Echinocereeae</taxon>
        <taxon>Carnegiea</taxon>
    </lineage>
</organism>
<evidence type="ECO:0000256" key="1">
    <source>
        <dbReference type="SAM" id="MobiDB-lite"/>
    </source>
</evidence>